<evidence type="ECO:0000313" key="1">
    <source>
        <dbReference type="EMBL" id="PIU03304.1"/>
    </source>
</evidence>
<sequence>MKSLEFPLFRTKSPAGSPIFDLSDPAERKKYFEFKAGPEIAKLKKYLADGNTFLAYLLGKKNAGKEIHDQKKKEELLEYLRKDYRGYLDLDQIIEAQVNRTQGALLPTEFILSMIKRKISQVGTKAIFLDGFPRNMDQVSYSLFFRELIGHRDDPDIMVLIDLPQAVVVCPICHTPRSTKLAITKQIEYDQNTQKFYLICEDPNCKGARMVGKPGKAFSLYGIPKILLNNFLPLEKAKEFVDDYEITPEYILSWDEKGKRVKVGTKPWIIKDDKERDSVSLLPAPVLVSLIKQLVDIL</sequence>
<evidence type="ECO:0008006" key="3">
    <source>
        <dbReference type="Google" id="ProtNLM"/>
    </source>
</evidence>
<proteinExistence type="predicted"/>
<evidence type="ECO:0000313" key="2">
    <source>
        <dbReference type="Proteomes" id="UP000228996"/>
    </source>
</evidence>
<name>A0A2M6XC94_9BACT</name>
<dbReference type="PROSITE" id="PS00113">
    <property type="entry name" value="ADENYLATE_KINASE"/>
    <property type="match status" value="1"/>
</dbReference>
<dbReference type="Proteomes" id="UP000228996">
    <property type="component" value="Unassembled WGS sequence"/>
</dbReference>
<dbReference type="InterPro" id="IPR033690">
    <property type="entry name" value="Adenylat_kinase_CS"/>
</dbReference>
<accession>A0A2M6XC94</accession>
<dbReference type="Gene3D" id="3.40.50.300">
    <property type="entry name" value="P-loop containing nucleotide triphosphate hydrolases"/>
    <property type="match status" value="1"/>
</dbReference>
<reference evidence="2" key="1">
    <citation type="submission" date="2017-09" db="EMBL/GenBank/DDBJ databases">
        <title>Depth-based differentiation of microbial function through sediment-hosted aquifers and enrichment of novel symbionts in the deep terrestrial subsurface.</title>
        <authorList>
            <person name="Probst A.J."/>
            <person name="Ladd B."/>
            <person name="Jarett J.K."/>
            <person name="Geller-Mcgrath D.E."/>
            <person name="Sieber C.M.K."/>
            <person name="Emerson J.B."/>
            <person name="Anantharaman K."/>
            <person name="Thomas B.C."/>
            <person name="Malmstrom R."/>
            <person name="Stieglmeier M."/>
            <person name="Klingl A."/>
            <person name="Woyke T."/>
            <person name="Ryan C.M."/>
            <person name="Banfield J.F."/>
        </authorList>
    </citation>
    <scope>NUCLEOTIDE SEQUENCE [LARGE SCALE GENOMIC DNA]</scope>
</reference>
<dbReference type="AlphaFoldDB" id="A0A2M6XC94"/>
<dbReference type="InterPro" id="IPR027417">
    <property type="entry name" value="P-loop_NTPase"/>
</dbReference>
<dbReference type="EMBL" id="PEYO01000018">
    <property type="protein sequence ID" value="PIU03304.1"/>
    <property type="molecule type" value="Genomic_DNA"/>
</dbReference>
<comment type="caution">
    <text evidence="1">The sequence shown here is derived from an EMBL/GenBank/DDBJ whole genome shotgun (WGS) entry which is preliminary data.</text>
</comment>
<protein>
    <recommendedName>
        <fullName evidence="3">Adenylate kinase</fullName>
    </recommendedName>
</protein>
<gene>
    <name evidence="1" type="ORF">COT44_03710</name>
</gene>
<organism evidence="1 2">
    <name type="scientific">Candidatus Shapirobacteria bacterium CG08_land_8_20_14_0_20_39_18</name>
    <dbReference type="NCBI Taxonomy" id="1974883"/>
    <lineage>
        <taxon>Bacteria</taxon>
        <taxon>Candidatus Shapironibacteriota</taxon>
    </lineage>
</organism>